<evidence type="ECO:0000313" key="1">
    <source>
        <dbReference type="EMBL" id="AGX87502.1"/>
    </source>
</evidence>
<dbReference type="Proteomes" id="UP000017184">
    <property type="component" value="Chromosome"/>
</dbReference>
<proteinExistence type="predicted"/>
<dbReference type="EMBL" id="CP004885">
    <property type="protein sequence ID" value="AGX87502.1"/>
    <property type="molecule type" value="Genomic_DNA"/>
</dbReference>
<dbReference type="STRING" id="946483.Cenrod_1415"/>
<dbReference type="HOGENOM" id="CLU_2750299_0_0_4"/>
<protein>
    <submittedName>
        <fullName evidence="1">Uncharacterized protein</fullName>
    </submittedName>
</protein>
<name>U5N7Y2_9BURK</name>
<sequence>MQTAWRYSEAPLPVDGRGEGGLAPIRELVTGRAGLRDNVGTKKRQQQDIDQAVALWADYKRRKASTLQGK</sequence>
<gene>
    <name evidence="1" type="ORF">Cenrod_1415</name>
</gene>
<dbReference type="KEGG" id="cbx:Cenrod_1415"/>
<dbReference type="eggNOG" id="COG3657">
    <property type="taxonomic scope" value="Bacteria"/>
</dbReference>
<keyword evidence="2" id="KW-1185">Reference proteome</keyword>
<organism evidence="1 2">
    <name type="scientific">Candidatus Symbiobacter mobilis CR</name>
    <dbReference type="NCBI Taxonomy" id="946483"/>
    <lineage>
        <taxon>Bacteria</taxon>
        <taxon>Pseudomonadati</taxon>
        <taxon>Pseudomonadota</taxon>
        <taxon>Betaproteobacteria</taxon>
        <taxon>Burkholderiales</taxon>
        <taxon>Comamonadaceae</taxon>
    </lineage>
</organism>
<evidence type="ECO:0000313" key="2">
    <source>
        <dbReference type="Proteomes" id="UP000017184"/>
    </source>
</evidence>
<dbReference type="AlphaFoldDB" id="U5N7Y2"/>
<reference evidence="1 2" key="1">
    <citation type="journal article" date="2013" name="Genome Biol.">
        <title>Genomic analysis reveals key aspects of prokaryotic symbiosis in the phototrophic consortium "Chlorochromatium aggregatum".</title>
        <authorList>
            <person name="Liu Z."/>
            <person name="Muller J."/>
            <person name="Li T."/>
            <person name="Alvey R.M."/>
            <person name="Vogl K."/>
            <person name="Frigaard N.U."/>
            <person name="Rockwell N.C."/>
            <person name="Boyd E.S."/>
            <person name="Tomsho L.P."/>
            <person name="Schuster S.C."/>
            <person name="Henke P."/>
            <person name="Rohde M."/>
            <person name="Overmann J."/>
            <person name="Bryant D.A."/>
        </authorList>
    </citation>
    <scope>NUCLEOTIDE SEQUENCE [LARGE SCALE GENOMIC DNA]</scope>
    <source>
        <strain evidence="1">CR</strain>
    </source>
</reference>
<accession>U5N7Y2</accession>